<dbReference type="InterPro" id="IPR006175">
    <property type="entry name" value="YjgF/YER057c/UK114"/>
</dbReference>
<proteinExistence type="inferred from homology"/>
<comment type="caution">
    <text evidence="2">The sequence shown here is derived from an EMBL/GenBank/DDBJ whole genome shotgun (WGS) entry which is preliminary data.</text>
</comment>
<dbReference type="OrthoDB" id="9815126at2"/>
<reference evidence="2 3" key="1">
    <citation type="submission" date="2019-09" db="EMBL/GenBank/DDBJ databases">
        <title>Actinomadura physcomitrii sp. nov., a novel actinomycete isolated from moss [Physcomitrium sphaericum (Ludw) Fuernr].</title>
        <authorList>
            <person name="Zhuang X."/>
            <person name="Liu C."/>
        </authorList>
    </citation>
    <scope>NUCLEOTIDE SEQUENCE [LARGE SCALE GENOMIC DNA]</scope>
    <source>
        <strain evidence="2 3">HMC1</strain>
    </source>
</reference>
<name>A0A6H9YWD6_9ACTN</name>
<dbReference type="PANTHER" id="PTHR11803:SF58">
    <property type="entry name" value="PROTEIN HMF1-RELATED"/>
    <property type="match status" value="1"/>
</dbReference>
<evidence type="ECO:0000313" key="2">
    <source>
        <dbReference type="EMBL" id="KAB2349056.1"/>
    </source>
</evidence>
<dbReference type="GO" id="GO:0019239">
    <property type="term" value="F:deaminase activity"/>
    <property type="evidence" value="ECO:0007669"/>
    <property type="project" value="TreeGrafter"/>
</dbReference>
<gene>
    <name evidence="2" type="ORF">F8566_15110</name>
</gene>
<evidence type="ECO:0000313" key="3">
    <source>
        <dbReference type="Proteomes" id="UP000468735"/>
    </source>
</evidence>
<dbReference type="Gene3D" id="3.30.1330.40">
    <property type="entry name" value="RutC-like"/>
    <property type="match status" value="1"/>
</dbReference>
<dbReference type="Pfam" id="PF01042">
    <property type="entry name" value="Ribonuc_L-PSP"/>
    <property type="match status" value="1"/>
</dbReference>
<protein>
    <submittedName>
        <fullName evidence="2">RidA family protein</fullName>
    </submittedName>
</protein>
<keyword evidence="3" id="KW-1185">Reference proteome</keyword>
<dbReference type="SUPFAM" id="SSF55298">
    <property type="entry name" value="YjgF-like"/>
    <property type="match status" value="1"/>
</dbReference>
<dbReference type="GO" id="GO:0005829">
    <property type="term" value="C:cytosol"/>
    <property type="evidence" value="ECO:0007669"/>
    <property type="project" value="TreeGrafter"/>
</dbReference>
<dbReference type="RefSeq" id="WP_151560830.1">
    <property type="nucleotide sequence ID" value="NZ_WBMT01000006.1"/>
</dbReference>
<organism evidence="2 3">
    <name type="scientific">Actinomadura rudentiformis</name>
    <dbReference type="NCBI Taxonomy" id="359158"/>
    <lineage>
        <taxon>Bacteria</taxon>
        <taxon>Bacillati</taxon>
        <taxon>Actinomycetota</taxon>
        <taxon>Actinomycetes</taxon>
        <taxon>Streptosporangiales</taxon>
        <taxon>Thermomonosporaceae</taxon>
        <taxon>Actinomadura</taxon>
    </lineage>
</organism>
<comment type="similarity">
    <text evidence="1">Belongs to the RutC family.</text>
</comment>
<dbReference type="CDD" id="cd00448">
    <property type="entry name" value="YjgF_YER057c_UK114_family"/>
    <property type="match status" value="1"/>
</dbReference>
<sequence length="138" mass="14290">MSDNDPTGIRKIAPPGLAPGPGYSHAVSVDVPGRLVAISGQVALDAAGDLVGPGDLAVQTRQVLANLHAALAAADADWRHVIKLGYYLRDAGQVAVVRAVRDEIVPPGFAPASTLVEVSRLFRDDLLVEIDALAVVPA</sequence>
<dbReference type="AlphaFoldDB" id="A0A6H9YWD6"/>
<dbReference type="InterPro" id="IPR035959">
    <property type="entry name" value="RutC-like_sf"/>
</dbReference>
<dbReference type="Proteomes" id="UP000468735">
    <property type="component" value="Unassembled WGS sequence"/>
</dbReference>
<dbReference type="EMBL" id="WBMT01000006">
    <property type="protein sequence ID" value="KAB2349056.1"/>
    <property type="molecule type" value="Genomic_DNA"/>
</dbReference>
<accession>A0A6H9YWD6</accession>
<evidence type="ECO:0000256" key="1">
    <source>
        <dbReference type="ARBA" id="ARBA00010552"/>
    </source>
</evidence>
<dbReference type="PANTHER" id="PTHR11803">
    <property type="entry name" value="2-IMINOBUTANOATE/2-IMINOPROPANOATE DEAMINASE RIDA"/>
    <property type="match status" value="1"/>
</dbReference>